<keyword evidence="4" id="KW-1185">Reference proteome</keyword>
<keyword evidence="2" id="KW-0472">Membrane</keyword>
<organism evidence="3 4">
    <name type="scientific">Scomber scombrus</name>
    <name type="common">Atlantic mackerel</name>
    <name type="synonym">Scomber vernalis</name>
    <dbReference type="NCBI Taxonomy" id="13677"/>
    <lineage>
        <taxon>Eukaryota</taxon>
        <taxon>Metazoa</taxon>
        <taxon>Chordata</taxon>
        <taxon>Craniata</taxon>
        <taxon>Vertebrata</taxon>
        <taxon>Euteleostomi</taxon>
        <taxon>Actinopterygii</taxon>
        <taxon>Neopterygii</taxon>
        <taxon>Teleostei</taxon>
        <taxon>Neoteleostei</taxon>
        <taxon>Acanthomorphata</taxon>
        <taxon>Pelagiaria</taxon>
        <taxon>Scombriformes</taxon>
        <taxon>Scombridae</taxon>
        <taxon>Scomber</taxon>
    </lineage>
</organism>
<reference evidence="3 4" key="1">
    <citation type="submission" date="2024-01" db="EMBL/GenBank/DDBJ databases">
        <authorList>
            <person name="Alioto T."/>
            <person name="Alioto T."/>
            <person name="Gomez Garrido J."/>
        </authorList>
    </citation>
    <scope>NUCLEOTIDE SEQUENCE [LARGE SCALE GENOMIC DNA]</scope>
</reference>
<evidence type="ECO:0000256" key="1">
    <source>
        <dbReference type="SAM" id="MobiDB-lite"/>
    </source>
</evidence>
<keyword evidence="2" id="KW-0812">Transmembrane</keyword>
<gene>
    <name evidence="3" type="ORF">FSCOSCO3_A028836</name>
</gene>
<evidence type="ECO:0000313" key="3">
    <source>
        <dbReference type="EMBL" id="CAK6958400.1"/>
    </source>
</evidence>
<feature type="region of interest" description="Disordered" evidence="1">
    <location>
        <begin position="145"/>
        <end position="164"/>
    </location>
</feature>
<feature type="compositionally biased region" description="Polar residues" evidence="1">
    <location>
        <begin position="155"/>
        <end position="164"/>
    </location>
</feature>
<dbReference type="Proteomes" id="UP001314229">
    <property type="component" value="Unassembled WGS sequence"/>
</dbReference>
<comment type="caution">
    <text evidence="3">The sequence shown here is derived from an EMBL/GenBank/DDBJ whole genome shotgun (WGS) entry which is preliminary data.</text>
</comment>
<proteinExistence type="predicted"/>
<name>A0AAV1NGU9_SCOSC</name>
<dbReference type="EMBL" id="CAWUFR010000033">
    <property type="protein sequence ID" value="CAK6958400.1"/>
    <property type="molecule type" value="Genomic_DNA"/>
</dbReference>
<dbReference type="AlphaFoldDB" id="A0AAV1NGU9"/>
<accession>A0AAV1NGU9</accession>
<evidence type="ECO:0000313" key="4">
    <source>
        <dbReference type="Proteomes" id="UP001314229"/>
    </source>
</evidence>
<keyword evidence="2" id="KW-1133">Transmembrane helix</keyword>
<protein>
    <submittedName>
        <fullName evidence="3">Cadherin-4 isoform X2</fullName>
    </submittedName>
</protein>
<evidence type="ECO:0000256" key="2">
    <source>
        <dbReference type="SAM" id="Phobius"/>
    </source>
</evidence>
<feature type="transmembrane region" description="Helical" evidence="2">
    <location>
        <begin position="32"/>
        <end position="55"/>
    </location>
</feature>
<sequence length="164" mass="18272">MGTGFLWTERSISVSAALLRQTNERWLRHSGVHLTCGCILALVIAGIMVIIISAISMMCHNFHGDHCYSVRHNDDDDHHHRNHLLALLFSISTVPVVMFDSYLEQGSKAGQPLKPPCRPGFSQNFYTVIVSRDVLHGQSILKGRPAEPARLQGEDNLSNGQLHH</sequence>